<feature type="compositionally biased region" description="Basic and acidic residues" evidence="10">
    <location>
        <begin position="383"/>
        <end position="412"/>
    </location>
</feature>
<dbReference type="InterPro" id="IPR005225">
    <property type="entry name" value="Small_GTP-bd"/>
</dbReference>
<dbReference type="InterPro" id="IPR006847">
    <property type="entry name" value="IF2_N"/>
</dbReference>
<keyword evidence="4 8" id="KW-0547">Nucleotide-binding</keyword>
<evidence type="ECO:0000256" key="4">
    <source>
        <dbReference type="ARBA" id="ARBA00022741"/>
    </source>
</evidence>
<dbReference type="SUPFAM" id="SSF52156">
    <property type="entry name" value="Initiation factor IF2/eIF5b, domain 3"/>
    <property type="match status" value="1"/>
</dbReference>
<dbReference type="SUPFAM" id="SSF50447">
    <property type="entry name" value="Translation proteins"/>
    <property type="match status" value="2"/>
</dbReference>
<organism evidence="12 13">
    <name type="scientific">Thermoclostridium caenicola</name>
    <dbReference type="NCBI Taxonomy" id="659425"/>
    <lineage>
        <taxon>Bacteria</taxon>
        <taxon>Bacillati</taxon>
        <taxon>Bacillota</taxon>
        <taxon>Clostridia</taxon>
        <taxon>Eubacteriales</taxon>
        <taxon>Oscillospiraceae</taxon>
        <taxon>Thermoclostridium</taxon>
    </lineage>
</organism>
<dbReference type="InterPro" id="IPR009000">
    <property type="entry name" value="Transl_B-barrel_sf"/>
</dbReference>
<dbReference type="InterPro" id="IPR000795">
    <property type="entry name" value="T_Tr_GTP-bd_dom"/>
</dbReference>
<feature type="compositionally biased region" description="Low complexity" evidence="10">
    <location>
        <begin position="298"/>
        <end position="311"/>
    </location>
</feature>
<feature type="region of interest" description="Disordered" evidence="10">
    <location>
        <begin position="186"/>
        <end position="412"/>
    </location>
</feature>
<dbReference type="CDD" id="cd01887">
    <property type="entry name" value="IF2_eIF5B"/>
    <property type="match status" value="1"/>
</dbReference>
<evidence type="ECO:0000256" key="5">
    <source>
        <dbReference type="ARBA" id="ARBA00022917"/>
    </source>
</evidence>
<dbReference type="InterPro" id="IPR044145">
    <property type="entry name" value="IF2_II"/>
</dbReference>
<dbReference type="Proteomes" id="UP000324781">
    <property type="component" value="Unassembled WGS sequence"/>
</dbReference>
<dbReference type="HAMAP" id="MF_00100_B">
    <property type="entry name" value="IF_2_B"/>
    <property type="match status" value="1"/>
</dbReference>
<dbReference type="Gene3D" id="2.40.30.10">
    <property type="entry name" value="Translation factors"/>
    <property type="match status" value="2"/>
</dbReference>
<evidence type="ECO:0000256" key="7">
    <source>
        <dbReference type="ARBA" id="ARBA00025162"/>
    </source>
</evidence>
<dbReference type="InterPro" id="IPR027417">
    <property type="entry name" value="P-loop_NTPase"/>
</dbReference>
<dbReference type="Pfam" id="PF11987">
    <property type="entry name" value="IF-2"/>
    <property type="match status" value="1"/>
</dbReference>
<evidence type="ECO:0000256" key="8">
    <source>
        <dbReference type="HAMAP-Rule" id="MF_00100"/>
    </source>
</evidence>
<dbReference type="SUPFAM" id="SSF52540">
    <property type="entry name" value="P-loop containing nucleoside triphosphate hydrolases"/>
    <property type="match status" value="1"/>
</dbReference>
<feature type="compositionally biased region" description="Basic and acidic residues" evidence="10">
    <location>
        <begin position="189"/>
        <end position="206"/>
    </location>
</feature>
<keyword evidence="8" id="KW-0963">Cytoplasm</keyword>
<evidence type="ECO:0000256" key="1">
    <source>
        <dbReference type="ARBA" id="ARBA00007733"/>
    </source>
</evidence>
<dbReference type="PROSITE" id="PS51722">
    <property type="entry name" value="G_TR_2"/>
    <property type="match status" value="1"/>
</dbReference>
<feature type="compositionally biased region" description="Polar residues" evidence="10">
    <location>
        <begin position="207"/>
        <end position="216"/>
    </location>
</feature>
<dbReference type="Pfam" id="PF04760">
    <property type="entry name" value="IF2_N"/>
    <property type="match status" value="2"/>
</dbReference>
<dbReference type="CDD" id="cd03702">
    <property type="entry name" value="IF2_mtIF2_II"/>
    <property type="match status" value="1"/>
</dbReference>
<dbReference type="PANTHER" id="PTHR43381">
    <property type="entry name" value="TRANSLATION INITIATION FACTOR IF-2-RELATED"/>
    <property type="match status" value="1"/>
</dbReference>
<name>A0A1M6FL42_9FIRM</name>
<dbReference type="Gene3D" id="3.40.50.10050">
    <property type="entry name" value="Translation initiation factor IF- 2, domain 3"/>
    <property type="match status" value="1"/>
</dbReference>
<dbReference type="PANTHER" id="PTHR43381:SF5">
    <property type="entry name" value="TR-TYPE G DOMAIN-CONTAINING PROTEIN"/>
    <property type="match status" value="1"/>
</dbReference>
<dbReference type="OrthoDB" id="9811804at2"/>
<dbReference type="CDD" id="cd03692">
    <property type="entry name" value="mtIF2_IVc"/>
    <property type="match status" value="1"/>
</dbReference>
<dbReference type="InterPro" id="IPR000178">
    <property type="entry name" value="TF_IF2_bacterial-like"/>
</dbReference>
<evidence type="ECO:0000256" key="10">
    <source>
        <dbReference type="SAM" id="MobiDB-lite"/>
    </source>
</evidence>
<accession>A0A1M6FL42</accession>
<dbReference type="Pfam" id="PF00009">
    <property type="entry name" value="GTP_EFTU"/>
    <property type="match status" value="1"/>
</dbReference>
<gene>
    <name evidence="8" type="primary">infB</name>
    <name evidence="12" type="ORF">SAMN05444373_10185</name>
</gene>
<dbReference type="GO" id="GO:0003924">
    <property type="term" value="F:GTPase activity"/>
    <property type="evidence" value="ECO:0007669"/>
    <property type="project" value="UniProtKB-UniRule"/>
</dbReference>
<dbReference type="InterPro" id="IPR036925">
    <property type="entry name" value="TIF_IF2_dom3_sf"/>
</dbReference>
<dbReference type="FunFam" id="2.40.30.10:FF:000008">
    <property type="entry name" value="Translation initiation factor IF-2"/>
    <property type="match status" value="1"/>
</dbReference>
<evidence type="ECO:0000256" key="3">
    <source>
        <dbReference type="ARBA" id="ARBA00022540"/>
    </source>
</evidence>
<sequence length="1067" mass="117493">MNKLKIHELAKELNVTSKRLMEKLEEIGIHPKSHMSTLEDDELERLYKHIGIVDRTQKNDAPASKNESGKSDRPEAVVKRGVPRIIRKTEVVVHDDSGLDDQKDKKRERRSYVRASDSNDGLMAGFVRGDPDSVIAGIRKRPRKEEAKPQPDEKRESGDSILDSIIAANKIKKPVDDILSIKKVAHVSDLTDKSDSKVHSNVKEQENMQQERTSSAETRKAEVQAPQTAADVVKAEENKSEEKEKQAQKAGTQAVQDVQKEAKNEGSARRSVEQPAAARAESEQPREQKPETRVASEGGAKVPAAGAAAAGEAHRKPGEFRQDERRSPEDRHAGRPANADKAVAKAPYGDRGHAGRDGRPRREDRGSERRGNQLVIPKASAASEEKVFTRGERREMQVVEKRKEEKKEQKKEIVRPTTVPQKGRLKKKIDIVGHKASVSDMMSDDFVIDTFYDDEHEVKNVKRVEKKLKKGKLQKEEKQAPPKAVLTDITIPETITVRELAEALKKTAAEVIKKLFLMGITVTQNEELDFDTAAIIADEFGVKVHKAVVVSEEDILFDESEDAPEDLKPRAPVVVVMGHVDHGKTSLLDAIRSTNIAESEAGGITQRIGAYTVNLNGRDITFLDTPGHEAFTAMRARGAQVTDIAILVVAADDGVMPQTVEAINHAKAAGVSIIVAINKIDKPNANPDKVKQELAEHGLLIEEWGGDVIAVPVSAKKRENIDQLLEMVLLTADILELKANPNKQAKGTVIEASLDKNRGPVATLLVQRGTLRVGDFVLSGSAYGHIRSMVNDKGKKIKEAGPSVPVEVFGLSEVPEAGELFYVVEDEKLAKQLAEKRKEQAREKLIGSRGKVTLEDLFNQIQQGQVKDLNLIVKADVQGSVEAVKQSMEKLSNEEVKVKVIHGAVGAITESDVSLANVSNAIIIGFNVRPGANVMEAAQAAGVDLRLYRVIYDAIEDIQNAMKGMLKPTYKEVVDGHVEIRQLFKVSSVGTIGGAYVLDGKIARNSDIRLVRNGIVIYEGKLASLKRFKDDVREVAAGYECGLMIEKFNDIKEGDIIEAYHMEEIKR</sequence>
<feature type="binding site" evidence="8">
    <location>
        <begin position="678"/>
        <end position="681"/>
    </location>
    <ligand>
        <name>GTP</name>
        <dbReference type="ChEBI" id="CHEBI:37565"/>
    </ligand>
</feature>
<dbReference type="AlphaFoldDB" id="A0A1M6FL42"/>
<feature type="compositionally biased region" description="Basic and acidic residues" evidence="10">
    <location>
        <begin position="87"/>
        <end position="105"/>
    </location>
</feature>
<dbReference type="GO" id="GO:0005829">
    <property type="term" value="C:cytosol"/>
    <property type="evidence" value="ECO:0007669"/>
    <property type="project" value="TreeGrafter"/>
</dbReference>
<feature type="domain" description="Tr-type G" evidence="11">
    <location>
        <begin position="569"/>
        <end position="736"/>
    </location>
</feature>
<dbReference type="FunFam" id="2.40.30.10:FF:000007">
    <property type="entry name" value="Translation initiation factor IF-2"/>
    <property type="match status" value="1"/>
</dbReference>
<keyword evidence="13" id="KW-1185">Reference proteome</keyword>
<feature type="compositionally biased region" description="Basic and acidic residues" evidence="10">
    <location>
        <begin position="258"/>
        <end position="272"/>
    </location>
</feature>
<feature type="compositionally biased region" description="Basic and acidic residues" evidence="10">
    <location>
        <begin position="348"/>
        <end position="371"/>
    </location>
</feature>
<dbReference type="Gene3D" id="3.40.50.300">
    <property type="entry name" value="P-loop containing nucleotide triphosphate hydrolases"/>
    <property type="match status" value="1"/>
</dbReference>
<feature type="binding site" evidence="8">
    <location>
        <begin position="624"/>
        <end position="628"/>
    </location>
    <ligand>
        <name>GTP</name>
        <dbReference type="ChEBI" id="CHEBI:37565"/>
    </ligand>
</feature>
<evidence type="ECO:0000256" key="9">
    <source>
        <dbReference type="RuleBase" id="RU000644"/>
    </source>
</evidence>
<feature type="compositionally biased region" description="Basic and acidic residues" evidence="10">
    <location>
        <begin position="280"/>
        <end position="294"/>
    </location>
</feature>
<dbReference type="Gene3D" id="1.10.10.2480">
    <property type="match status" value="1"/>
</dbReference>
<evidence type="ECO:0000256" key="6">
    <source>
        <dbReference type="ARBA" id="ARBA00023134"/>
    </source>
</evidence>
<protein>
    <recommendedName>
        <fullName evidence="2 8">Translation initiation factor IF-2</fullName>
    </recommendedName>
</protein>
<feature type="binding site" evidence="8">
    <location>
        <begin position="578"/>
        <end position="585"/>
    </location>
    <ligand>
        <name>GTP</name>
        <dbReference type="ChEBI" id="CHEBI:37565"/>
    </ligand>
</feature>
<dbReference type="InterPro" id="IPR015760">
    <property type="entry name" value="TIF_IF2"/>
</dbReference>
<keyword evidence="3 8" id="KW-0396">Initiation factor</keyword>
<feature type="region of interest" description="G-domain" evidence="8">
    <location>
        <begin position="572"/>
        <end position="720"/>
    </location>
</feature>
<evidence type="ECO:0000313" key="13">
    <source>
        <dbReference type="Proteomes" id="UP000324781"/>
    </source>
</evidence>
<dbReference type="PROSITE" id="PS01176">
    <property type="entry name" value="IF2"/>
    <property type="match status" value="1"/>
</dbReference>
<dbReference type="NCBIfam" id="TIGR00231">
    <property type="entry name" value="small_GTP"/>
    <property type="match status" value="1"/>
</dbReference>
<dbReference type="GO" id="GO:0003743">
    <property type="term" value="F:translation initiation factor activity"/>
    <property type="evidence" value="ECO:0007669"/>
    <property type="project" value="UniProtKB-UniRule"/>
</dbReference>
<dbReference type="InterPro" id="IPR023115">
    <property type="entry name" value="TIF_IF2_dom3"/>
</dbReference>
<keyword evidence="6 8" id="KW-0342">GTP-binding</keyword>
<feature type="compositionally biased region" description="Basic and acidic residues" evidence="10">
    <location>
        <begin position="312"/>
        <end position="333"/>
    </location>
</feature>
<dbReference type="Pfam" id="PF22042">
    <property type="entry name" value="EF-G_D2"/>
    <property type="match status" value="1"/>
</dbReference>
<dbReference type="NCBIfam" id="TIGR00487">
    <property type="entry name" value="IF-2"/>
    <property type="match status" value="1"/>
</dbReference>
<dbReference type="EMBL" id="FQZP01000018">
    <property type="protein sequence ID" value="SHI98363.1"/>
    <property type="molecule type" value="Genomic_DNA"/>
</dbReference>
<proteinExistence type="inferred from homology"/>
<comment type="subcellular location">
    <subcellularLocation>
        <location evidence="8">Cytoplasm</location>
    </subcellularLocation>
</comment>
<feature type="compositionally biased region" description="Basic and acidic residues" evidence="10">
    <location>
        <begin position="67"/>
        <end position="78"/>
    </location>
</feature>
<dbReference type="FunFam" id="3.40.50.300:FF:000019">
    <property type="entry name" value="Translation initiation factor IF-2"/>
    <property type="match status" value="1"/>
</dbReference>
<dbReference type="GO" id="GO:0005525">
    <property type="term" value="F:GTP binding"/>
    <property type="evidence" value="ECO:0007669"/>
    <property type="project" value="UniProtKB-KW"/>
</dbReference>
<feature type="compositionally biased region" description="Basic and acidic residues" evidence="10">
    <location>
        <begin position="143"/>
        <end position="158"/>
    </location>
</feature>
<evidence type="ECO:0000259" key="11">
    <source>
        <dbReference type="PROSITE" id="PS51722"/>
    </source>
</evidence>
<comment type="similarity">
    <text evidence="1 8 9">Belongs to the TRAFAC class translation factor GTPase superfamily. Classic translation factor GTPase family. IF-2 subfamily.</text>
</comment>
<feature type="region of interest" description="Disordered" evidence="10">
    <location>
        <begin position="54"/>
        <end position="160"/>
    </location>
</feature>
<evidence type="ECO:0000256" key="2">
    <source>
        <dbReference type="ARBA" id="ARBA00020675"/>
    </source>
</evidence>
<feature type="compositionally biased region" description="Basic and acidic residues" evidence="10">
    <location>
        <begin position="233"/>
        <end position="247"/>
    </location>
</feature>
<dbReference type="InterPro" id="IPR053905">
    <property type="entry name" value="EF-G-like_DII"/>
</dbReference>
<keyword evidence="5 8" id="KW-0648">Protein biosynthesis</keyword>
<comment type="function">
    <text evidence="7 8 9">One of the essential components for the initiation of protein synthesis. Protects formylmethionyl-tRNA from spontaneous hydrolysis and promotes its binding to the 30S ribosomal subunits. Also involved in the hydrolysis of GTP during the formation of the 70S ribosomal complex.</text>
</comment>
<evidence type="ECO:0000313" key="12">
    <source>
        <dbReference type="EMBL" id="SHI98363.1"/>
    </source>
</evidence>
<reference evidence="12 13" key="1">
    <citation type="submission" date="2016-11" db="EMBL/GenBank/DDBJ databases">
        <authorList>
            <person name="Varghese N."/>
            <person name="Submissions S."/>
        </authorList>
    </citation>
    <scope>NUCLEOTIDE SEQUENCE [LARGE SCALE GENOMIC DNA]</scope>
    <source>
        <strain evidence="12 13">DSM 19027</strain>
    </source>
</reference>
<dbReference type="FunFam" id="3.40.50.10050:FF:000001">
    <property type="entry name" value="Translation initiation factor IF-2"/>
    <property type="match status" value="1"/>
</dbReference>